<proteinExistence type="predicted"/>
<dbReference type="RefSeq" id="WP_168052773.1">
    <property type="nucleotide sequence ID" value="NZ_JAAOZT010000002.1"/>
</dbReference>
<name>A0A840RLM9_9BURK</name>
<dbReference type="EMBL" id="JACHHQ010000001">
    <property type="protein sequence ID" value="MBB5198663.1"/>
    <property type="molecule type" value="Genomic_DNA"/>
</dbReference>
<organism evidence="1 2">
    <name type="scientific">Glaciimonas immobilis</name>
    <dbReference type="NCBI Taxonomy" id="728004"/>
    <lineage>
        <taxon>Bacteria</taxon>
        <taxon>Pseudomonadati</taxon>
        <taxon>Pseudomonadota</taxon>
        <taxon>Betaproteobacteria</taxon>
        <taxon>Burkholderiales</taxon>
        <taxon>Oxalobacteraceae</taxon>
        <taxon>Glaciimonas</taxon>
    </lineage>
</organism>
<keyword evidence="2" id="KW-1185">Reference proteome</keyword>
<comment type="caution">
    <text evidence="1">The sequence shown here is derived from an EMBL/GenBank/DDBJ whole genome shotgun (WGS) entry which is preliminary data.</text>
</comment>
<protein>
    <recommendedName>
        <fullName evidence="3">BrnT family toxin</fullName>
    </recommendedName>
</protein>
<dbReference type="AlphaFoldDB" id="A0A840RLM9"/>
<reference evidence="1 2" key="1">
    <citation type="submission" date="2020-08" db="EMBL/GenBank/DDBJ databases">
        <title>Genomic Encyclopedia of Type Strains, Phase IV (KMG-IV): sequencing the most valuable type-strain genomes for metagenomic binning, comparative biology and taxonomic classification.</title>
        <authorList>
            <person name="Goeker M."/>
        </authorList>
    </citation>
    <scope>NUCLEOTIDE SEQUENCE [LARGE SCALE GENOMIC DNA]</scope>
    <source>
        <strain evidence="1 2">DSM 23240</strain>
    </source>
</reference>
<evidence type="ECO:0008006" key="3">
    <source>
        <dbReference type="Google" id="ProtNLM"/>
    </source>
</evidence>
<evidence type="ECO:0000313" key="1">
    <source>
        <dbReference type="EMBL" id="MBB5198663.1"/>
    </source>
</evidence>
<accession>A0A840RLM9</accession>
<sequence length="93" mass="10927">MDITFDVDKNERNIRERDLSFEQAADFDISTADITVDERNNYGEERYIAVGYLGHRLHVLCFTESDVGIRVISFRKANLREGKRYEKPLTLNR</sequence>
<gene>
    <name evidence="1" type="ORF">HNR39_000473</name>
</gene>
<dbReference type="Proteomes" id="UP000571084">
    <property type="component" value="Unassembled WGS sequence"/>
</dbReference>
<evidence type="ECO:0000313" key="2">
    <source>
        <dbReference type="Proteomes" id="UP000571084"/>
    </source>
</evidence>
<dbReference type="InterPro" id="IPR007460">
    <property type="entry name" value="BrnT_toxin"/>
</dbReference>
<dbReference type="Pfam" id="PF04365">
    <property type="entry name" value="BrnT_toxin"/>
    <property type="match status" value="1"/>
</dbReference>
<dbReference type="InterPro" id="IPR038573">
    <property type="entry name" value="BrnT_sf"/>
</dbReference>
<dbReference type="Gene3D" id="3.10.450.530">
    <property type="entry name" value="Ribonuclease toxin, BrnT, of type II toxin-antitoxin system"/>
    <property type="match status" value="1"/>
</dbReference>